<keyword evidence="6" id="KW-1133">Transmembrane helix</keyword>
<dbReference type="InterPro" id="IPR036312">
    <property type="entry name" value="Bifun_inhib/LTP/seed_sf"/>
</dbReference>
<dbReference type="OrthoDB" id="659547at2759"/>
<evidence type="ECO:0000313" key="9">
    <source>
        <dbReference type="EnsemblPlants" id="TraesCS2D02G168700.2"/>
    </source>
</evidence>
<gene>
    <name evidence="9" type="primary">LOC123052024</name>
</gene>
<comment type="similarity">
    <text evidence="1">Belongs to the plant LTP family.</text>
</comment>
<dbReference type="SUPFAM" id="SSF47699">
    <property type="entry name" value="Bifunctional inhibitor/lipid-transfer protein/seed storage 2S albumin"/>
    <property type="match status" value="1"/>
</dbReference>
<keyword evidence="2 7" id="KW-0732">Signal</keyword>
<dbReference type="Gramene" id="TraesLDM2D03G01135510.1">
    <property type="protein sequence ID" value="TraesLDM2D03G01135510.1"/>
    <property type="gene ID" value="TraesLDM2D03G01135510"/>
</dbReference>
<dbReference type="STRING" id="4565.A0A1D5V154"/>
<dbReference type="GO" id="GO:0008289">
    <property type="term" value="F:lipid binding"/>
    <property type="evidence" value="ECO:0007669"/>
    <property type="project" value="InterPro"/>
</dbReference>
<dbReference type="Gramene" id="TraesJAG2D03G01141490.1">
    <property type="protein sequence ID" value="TraesJAG2D03G01141490.1"/>
    <property type="gene ID" value="TraesJAG2D03G01141490"/>
</dbReference>
<dbReference type="CDD" id="cd00010">
    <property type="entry name" value="AAI_LTSS"/>
    <property type="match status" value="1"/>
</dbReference>
<organism evidence="9">
    <name type="scientific">Triticum aestivum</name>
    <name type="common">Wheat</name>
    <dbReference type="NCBI Taxonomy" id="4565"/>
    <lineage>
        <taxon>Eukaryota</taxon>
        <taxon>Viridiplantae</taxon>
        <taxon>Streptophyta</taxon>
        <taxon>Embryophyta</taxon>
        <taxon>Tracheophyta</taxon>
        <taxon>Spermatophyta</taxon>
        <taxon>Magnoliopsida</taxon>
        <taxon>Liliopsida</taxon>
        <taxon>Poales</taxon>
        <taxon>Poaceae</taxon>
        <taxon>BOP clade</taxon>
        <taxon>Pooideae</taxon>
        <taxon>Triticodae</taxon>
        <taxon>Triticeae</taxon>
        <taxon>Triticinae</taxon>
        <taxon>Triticum</taxon>
    </lineage>
</organism>
<dbReference type="Gramene" id="TraesSTA2D03G01123360.1">
    <property type="protein sequence ID" value="TraesSTA2D03G01123360.1"/>
    <property type="gene ID" value="TraesSTA2D03G01123360"/>
</dbReference>
<evidence type="ECO:0000256" key="1">
    <source>
        <dbReference type="ARBA" id="ARBA00009748"/>
    </source>
</evidence>
<dbReference type="Gramene" id="TraesKAR2D01G0087150.1">
    <property type="protein sequence ID" value="cds.TraesKAR2D01G0087150.1"/>
    <property type="gene ID" value="TraesKAR2D01G0087150"/>
</dbReference>
<keyword evidence="6" id="KW-0472">Membrane</keyword>
<accession>A0A1D5V154</accession>
<protein>
    <recommendedName>
        <fullName evidence="8">Bifunctional inhibitor/plant lipid transfer protein/seed storage helical domain-containing protein</fullName>
    </recommendedName>
</protein>
<reference evidence="9" key="2">
    <citation type="submission" date="2018-10" db="UniProtKB">
        <authorList>
            <consortium name="EnsemblPlants"/>
        </authorList>
    </citation>
    <scope>IDENTIFICATION</scope>
</reference>
<dbReference type="OMA" id="FWVRINT"/>
<evidence type="ECO:0000256" key="3">
    <source>
        <dbReference type="ARBA" id="ARBA00023157"/>
    </source>
</evidence>
<feature type="chain" id="PRO_5043144123" description="Bifunctional inhibitor/plant lipid transfer protein/seed storage helical domain-containing protein" evidence="7">
    <location>
        <begin position="25"/>
        <end position="178"/>
    </location>
</feature>
<dbReference type="PANTHER" id="PTHR33044">
    <property type="entry name" value="BIFUNCTIONAL INHIBITOR/LIPID-TRANSFER PROTEIN/SEED STORAGE 2S ALBUMIN SUPERFAMILY PROTEIN-RELATED"/>
    <property type="match status" value="1"/>
</dbReference>
<reference evidence="9" key="1">
    <citation type="submission" date="2018-08" db="EMBL/GenBank/DDBJ databases">
        <authorList>
            <person name="Rossello M."/>
        </authorList>
    </citation>
    <scope>NUCLEOTIDE SEQUENCE [LARGE SCALE GENOMIC DNA]</scope>
    <source>
        <strain evidence="9">cv. Chinese Spring</strain>
    </source>
</reference>
<keyword evidence="3" id="KW-1015">Disulfide bond</keyword>
<dbReference type="Gramene" id="TraesCS2D02G168700.2">
    <property type="protein sequence ID" value="TraesCS2D02G168700.2"/>
    <property type="gene ID" value="TraesCS2D02G168700"/>
</dbReference>
<evidence type="ECO:0000256" key="2">
    <source>
        <dbReference type="ARBA" id="ARBA00022729"/>
    </source>
</evidence>
<dbReference type="AlphaFoldDB" id="A0A1D5V154"/>
<dbReference type="Gramene" id="TraesMAC2D03G01133020.1">
    <property type="protein sequence ID" value="TraesMAC2D03G01133020.1"/>
    <property type="gene ID" value="TraesMAC2D03G01133020"/>
</dbReference>
<feature type="domain" description="Bifunctional inhibitor/plant lipid transfer protein/seed storage helical" evidence="8">
    <location>
        <begin position="38"/>
        <end position="116"/>
    </location>
</feature>
<name>A0A1D5V154_WHEAT</name>
<dbReference type="Gramene" id="TraesJUL2D03G01141040.1">
    <property type="protein sequence ID" value="TraesJUL2D03G01141040.1"/>
    <property type="gene ID" value="TraesJUL2D03G01141040"/>
</dbReference>
<evidence type="ECO:0000256" key="5">
    <source>
        <dbReference type="SAM" id="MobiDB-lite"/>
    </source>
</evidence>
<evidence type="ECO:0000313" key="10">
    <source>
        <dbReference type="Proteomes" id="UP000019116"/>
    </source>
</evidence>
<dbReference type="Gramene" id="TraesSYM2D03G01149240.1">
    <property type="protein sequence ID" value="TraesSYM2D03G01149240.1"/>
    <property type="gene ID" value="TraesSYM2D03G01149240"/>
</dbReference>
<sequence>MARPTHAVVALLAVVLALASGAASQAPAAGPAAPAGDCGSALTGLTGCLPYISPGAAQGKPPKECCAGVKAALASPASVACLCDAFGKDYGIPMNLTRAKGLPAACGGNPAALSNCSLKLPGGAPNGAPTEAPTPTSGSTPATVSPSPAKSAATRSPVTAATLLLAAVLAPLLSYYYL</sequence>
<dbReference type="ExpressionAtlas" id="A0A1D5V154">
    <property type="expression patterns" value="baseline and differential"/>
</dbReference>
<evidence type="ECO:0000256" key="7">
    <source>
        <dbReference type="SAM" id="SignalP"/>
    </source>
</evidence>
<dbReference type="Gramene" id="TraesNOR2D03G01150810.1">
    <property type="protein sequence ID" value="TraesNOR2D03G01150810.1"/>
    <property type="gene ID" value="TraesNOR2D03G01150810"/>
</dbReference>
<keyword evidence="6" id="KW-0812">Transmembrane</keyword>
<keyword evidence="10" id="KW-1185">Reference proteome</keyword>
<dbReference type="SMART" id="SM00499">
    <property type="entry name" value="AAI"/>
    <property type="match status" value="1"/>
</dbReference>
<dbReference type="InterPro" id="IPR016140">
    <property type="entry name" value="Bifunc_inhib/LTP/seed_store"/>
</dbReference>
<feature type="transmembrane region" description="Helical" evidence="6">
    <location>
        <begin position="158"/>
        <end position="177"/>
    </location>
</feature>
<dbReference type="Gramene" id="TraesPARA_EIv1.0_0663130.1">
    <property type="protein sequence ID" value="TraesPARA_EIv1.0_0663130.1.CDS"/>
    <property type="gene ID" value="TraesPARA_EIv1.0_0663130"/>
</dbReference>
<dbReference type="GO" id="GO:0006869">
    <property type="term" value="P:lipid transport"/>
    <property type="evidence" value="ECO:0007669"/>
    <property type="project" value="InterPro"/>
</dbReference>
<dbReference type="Proteomes" id="UP000019116">
    <property type="component" value="Chromosome 2D"/>
</dbReference>
<keyword evidence="4" id="KW-0325">Glycoprotein</keyword>
<dbReference type="InterPro" id="IPR000528">
    <property type="entry name" value="Plant_nsLTP"/>
</dbReference>
<dbReference type="Gramene" id="TraesLAC2D03G01086370.1">
    <property type="protein sequence ID" value="TraesLAC2D03G01086370.1"/>
    <property type="gene ID" value="TraesLAC2D03G01086370"/>
</dbReference>
<dbReference type="PRINTS" id="PR00382">
    <property type="entry name" value="LIPIDTRNSFER"/>
</dbReference>
<evidence type="ECO:0000256" key="6">
    <source>
        <dbReference type="SAM" id="Phobius"/>
    </source>
</evidence>
<dbReference type="EnsemblPlants" id="TraesCS2D02G168700.2">
    <property type="protein sequence ID" value="TraesCS2D02G168700.2"/>
    <property type="gene ID" value="TraesCS2D02G168700"/>
</dbReference>
<evidence type="ECO:0000259" key="8">
    <source>
        <dbReference type="SMART" id="SM00499"/>
    </source>
</evidence>
<dbReference type="RefSeq" id="XP_044330996.1">
    <property type="nucleotide sequence ID" value="XM_044475061.1"/>
</dbReference>
<feature type="compositionally biased region" description="Low complexity" evidence="5">
    <location>
        <begin position="128"/>
        <end position="152"/>
    </location>
</feature>
<proteinExistence type="inferred from homology"/>
<feature type="region of interest" description="Disordered" evidence="5">
    <location>
        <begin position="124"/>
        <end position="152"/>
    </location>
</feature>
<feature type="signal peptide" evidence="7">
    <location>
        <begin position="1"/>
        <end position="24"/>
    </location>
</feature>
<dbReference type="Gramene" id="TraesCS2D03G0353700.2">
    <property type="protein sequence ID" value="TraesCS2D03G0353700.2.CDS"/>
    <property type="gene ID" value="TraesCS2D03G0353700"/>
</dbReference>
<evidence type="ECO:0000256" key="4">
    <source>
        <dbReference type="ARBA" id="ARBA00023180"/>
    </source>
</evidence>
<dbReference type="GeneID" id="123052024"/>
<dbReference type="InterPro" id="IPR043325">
    <property type="entry name" value="LTSS"/>
</dbReference>
<dbReference type="Gene3D" id="1.10.110.10">
    <property type="entry name" value="Plant lipid-transfer and hydrophobic proteins"/>
    <property type="match status" value="1"/>
</dbReference>
<dbReference type="Gramene" id="TraesARI2D03G01150590.1">
    <property type="protein sequence ID" value="TraesARI2D03G01150590.1"/>
    <property type="gene ID" value="TraesARI2D03G01150590"/>
</dbReference>
<dbReference type="SMR" id="A0A1D5V154"/>
<dbReference type="Pfam" id="PF14368">
    <property type="entry name" value="LTP_2"/>
    <property type="match status" value="1"/>
</dbReference>